<gene>
    <name evidence="2" type="ORF">BCR33DRAFT_790479</name>
</gene>
<name>A0A1Y2BN22_9FUNG</name>
<evidence type="ECO:0000256" key="1">
    <source>
        <dbReference type="SAM" id="MobiDB-lite"/>
    </source>
</evidence>
<feature type="region of interest" description="Disordered" evidence="1">
    <location>
        <begin position="83"/>
        <end position="102"/>
    </location>
</feature>
<protein>
    <submittedName>
        <fullName evidence="2">Uncharacterized protein</fullName>
    </submittedName>
</protein>
<comment type="caution">
    <text evidence="2">The sequence shown here is derived from an EMBL/GenBank/DDBJ whole genome shotgun (WGS) entry which is preliminary data.</text>
</comment>
<dbReference type="Proteomes" id="UP000193642">
    <property type="component" value="Unassembled WGS sequence"/>
</dbReference>
<reference evidence="2 3" key="1">
    <citation type="submission" date="2016-07" db="EMBL/GenBank/DDBJ databases">
        <title>Pervasive Adenine N6-methylation of Active Genes in Fungi.</title>
        <authorList>
            <consortium name="DOE Joint Genome Institute"/>
            <person name="Mondo S.J."/>
            <person name="Dannebaum R.O."/>
            <person name="Kuo R.C."/>
            <person name="Labutti K."/>
            <person name="Haridas S."/>
            <person name="Kuo A."/>
            <person name="Salamov A."/>
            <person name="Ahrendt S.R."/>
            <person name="Lipzen A."/>
            <person name="Sullivan W."/>
            <person name="Andreopoulos W.B."/>
            <person name="Clum A."/>
            <person name="Lindquist E."/>
            <person name="Daum C."/>
            <person name="Ramamoorthy G.K."/>
            <person name="Gryganskyi A."/>
            <person name="Culley D."/>
            <person name="Magnuson J.K."/>
            <person name="James T.Y."/>
            <person name="O'Malley M.A."/>
            <person name="Stajich J.E."/>
            <person name="Spatafora J.W."/>
            <person name="Visel A."/>
            <person name="Grigoriev I.V."/>
        </authorList>
    </citation>
    <scope>NUCLEOTIDE SEQUENCE [LARGE SCALE GENOMIC DNA]</scope>
    <source>
        <strain evidence="2 3">JEL800</strain>
    </source>
</reference>
<dbReference type="AlphaFoldDB" id="A0A1Y2BN22"/>
<dbReference type="EMBL" id="MCGO01000057">
    <property type="protein sequence ID" value="ORY36164.1"/>
    <property type="molecule type" value="Genomic_DNA"/>
</dbReference>
<keyword evidence="3" id="KW-1185">Reference proteome</keyword>
<sequence>MQLGDKIYTKESACNCKQIATVANPYPPNSSPIPAILCTLLTLLQTGLAALTKRVSSEIVHRWCCISVLAALQTHLHLYMTDQTQSSPTPKQTANNETQPKPAQLTLQASNNYSYRILPDVPPPQTIDPMYFLKMSKTAKNKWRQDQRAQRRGVESGGSEVVAQHTKRGPSDSWSNTAQYGFKKQRTTKSSGSSSNHEEPVVPTYLVEDPVHPGWYLYVNVAGVAPLSIEPHFYLKMKRDERDLWLLQRHRESLALKAKARRDANERQLAMEINGRSVSSMLEKSKF</sequence>
<feature type="region of interest" description="Disordered" evidence="1">
    <location>
        <begin position="142"/>
        <end position="199"/>
    </location>
</feature>
<evidence type="ECO:0000313" key="2">
    <source>
        <dbReference type="EMBL" id="ORY36164.1"/>
    </source>
</evidence>
<proteinExistence type="predicted"/>
<accession>A0A1Y2BN22</accession>
<dbReference type="OrthoDB" id="10614285at2759"/>
<organism evidence="2 3">
    <name type="scientific">Rhizoclosmatium globosum</name>
    <dbReference type="NCBI Taxonomy" id="329046"/>
    <lineage>
        <taxon>Eukaryota</taxon>
        <taxon>Fungi</taxon>
        <taxon>Fungi incertae sedis</taxon>
        <taxon>Chytridiomycota</taxon>
        <taxon>Chytridiomycota incertae sedis</taxon>
        <taxon>Chytridiomycetes</taxon>
        <taxon>Chytridiales</taxon>
        <taxon>Chytriomycetaceae</taxon>
        <taxon>Rhizoclosmatium</taxon>
    </lineage>
</organism>
<feature type="compositionally biased region" description="Basic and acidic residues" evidence="1">
    <location>
        <begin position="143"/>
        <end position="154"/>
    </location>
</feature>
<evidence type="ECO:0000313" key="3">
    <source>
        <dbReference type="Proteomes" id="UP000193642"/>
    </source>
</evidence>